<dbReference type="Proteomes" id="UP001149074">
    <property type="component" value="Unassembled WGS sequence"/>
</dbReference>
<dbReference type="PANTHER" id="PTHR48022:SF41">
    <property type="entry name" value="MAJOR FACILITATOR SUPERFAMILY (MFS) PROFILE DOMAIN-CONTAINING PROTEIN"/>
    <property type="match status" value="1"/>
</dbReference>
<evidence type="ECO:0000256" key="5">
    <source>
        <dbReference type="SAM" id="MobiDB-lite"/>
    </source>
</evidence>
<dbReference type="GO" id="GO:0016020">
    <property type="term" value="C:membrane"/>
    <property type="evidence" value="ECO:0007669"/>
    <property type="project" value="UniProtKB-SubCell"/>
</dbReference>
<reference evidence="7" key="2">
    <citation type="journal article" date="2023" name="IMA Fungus">
        <title>Comparative genomic study of the Penicillium genus elucidates a diverse pangenome and 15 lateral gene transfer events.</title>
        <authorList>
            <person name="Petersen C."/>
            <person name="Sorensen T."/>
            <person name="Nielsen M.R."/>
            <person name="Sondergaard T.E."/>
            <person name="Sorensen J.L."/>
            <person name="Fitzpatrick D.A."/>
            <person name="Frisvad J.C."/>
            <person name="Nielsen K.L."/>
        </authorList>
    </citation>
    <scope>NUCLEOTIDE SEQUENCE</scope>
    <source>
        <strain evidence="7">IBT 30761</strain>
    </source>
</reference>
<dbReference type="InterPro" id="IPR036259">
    <property type="entry name" value="MFS_trans_sf"/>
</dbReference>
<dbReference type="EMBL" id="JAPQKI010000010">
    <property type="protein sequence ID" value="KAJ5085549.1"/>
    <property type="molecule type" value="Genomic_DNA"/>
</dbReference>
<evidence type="ECO:0000256" key="4">
    <source>
        <dbReference type="ARBA" id="ARBA00023136"/>
    </source>
</evidence>
<dbReference type="InterPro" id="IPR005829">
    <property type="entry name" value="Sugar_transporter_CS"/>
</dbReference>
<feature type="transmembrane region" description="Helical" evidence="6">
    <location>
        <begin position="398"/>
        <end position="418"/>
    </location>
</feature>
<keyword evidence="4 6" id="KW-0472">Membrane</keyword>
<dbReference type="InterPro" id="IPR005828">
    <property type="entry name" value="MFS_sugar_transport-like"/>
</dbReference>
<reference evidence="7" key="1">
    <citation type="submission" date="2022-11" db="EMBL/GenBank/DDBJ databases">
        <authorList>
            <person name="Petersen C."/>
        </authorList>
    </citation>
    <scope>NUCLEOTIDE SEQUENCE</scope>
    <source>
        <strain evidence="7">IBT 30761</strain>
    </source>
</reference>
<dbReference type="PROSITE" id="PS00217">
    <property type="entry name" value="SUGAR_TRANSPORT_2"/>
    <property type="match status" value="1"/>
</dbReference>
<dbReference type="Pfam" id="PF00083">
    <property type="entry name" value="Sugar_tr"/>
    <property type="match status" value="1"/>
</dbReference>
<evidence type="ECO:0000313" key="8">
    <source>
        <dbReference type="Proteomes" id="UP001149074"/>
    </source>
</evidence>
<evidence type="ECO:0000256" key="3">
    <source>
        <dbReference type="ARBA" id="ARBA00022989"/>
    </source>
</evidence>
<dbReference type="GO" id="GO:0005351">
    <property type="term" value="F:carbohydrate:proton symporter activity"/>
    <property type="evidence" value="ECO:0007669"/>
    <property type="project" value="TreeGrafter"/>
</dbReference>
<comment type="subcellular location">
    <subcellularLocation>
        <location evidence="1">Membrane</location>
        <topology evidence="1">Multi-pass membrane protein</topology>
    </subcellularLocation>
</comment>
<dbReference type="SUPFAM" id="SSF103473">
    <property type="entry name" value="MFS general substrate transporter"/>
    <property type="match status" value="1"/>
</dbReference>
<keyword evidence="3 6" id="KW-1133">Transmembrane helix</keyword>
<protein>
    <submittedName>
        <fullName evidence="7">MFS general substrate transporter</fullName>
    </submittedName>
</protein>
<keyword evidence="8" id="KW-1185">Reference proteome</keyword>
<feature type="transmembrane region" description="Helical" evidence="6">
    <location>
        <begin position="197"/>
        <end position="218"/>
    </location>
</feature>
<evidence type="ECO:0000256" key="6">
    <source>
        <dbReference type="SAM" id="Phobius"/>
    </source>
</evidence>
<dbReference type="AlphaFoldDB" id="A0A9W9EPI6"/>
<gene>
    <name evidence="7" type="ORF">N7532_010320</name>
</gene>
<dbReference type="PANTHER" id="PTHR48022">
    <property type="entry name" value="PLASTIDIC GLUCOSE TRANSPORTER 4"/>
    <property type="match status" value="1"/>
</dbReference>
<accession>A0A9W9EPI6</accession>
<dbReference type="RefSeq" id="XP_056470227.1">
    <property type="nucleotide sequence ID" value="XM_056622811.1"/>
</dbReference>
<sequence length="492" mass="54664">MLSVDQGHQHDSESQRLTPQIQESDHDSETSYSEGGRPGRFYASSSIKESEAGFSTSTSSTRVSLLQERHNECCPIINGIQKGLRNVIRLRPKRLHPINVVLPLECIGLRWTDTRCTRFPILAGPLRPTDPNDRRMCRLSRRRIVYTANLASTINARRGIFLIGEVIQGASLGTLAAAAQTYISETIPTSLRGSVMALYPTFILLGQLVSAAACFASSDGDASSSYLVTFISMWPFSVVSLIFIVLVPGALLFFCGAESLARETAESSKVSYRDCFQRSDLRRTLIVSFVSRMPTLFDFSLLSDASYFLPIVGMDDKSSLMMFVLGAPDAHIELVVCDLASFAGNEYFWLFVEHCAHLVYGRHDDVHRHNLRSRRLARVILSSGRNILSATEGQTQGISTIVADIASIVFGFVLPYVYNKDATNLDAKTGFLFFAICASTVTVTWWAVPEMMGRSSMEIDHMFKLGLPARKFHDWRERDGMDDMVGMIGHGH</sequence>
<comment type="caution">
    <text evidence="7">The sequence shown here is derived from an EMBL/GenBank/DDBJ whole genome shotgun (WGS) entry which is preliminary data.</text>
</comment>
<keyword evidence="2 6" id="KW-0812">Transmembrane</keyword>
<dbReference type="Gene3D" id="1.20.1250.20">
    <property type="entry name" value="MFS general substrate transporter like domains"/>
    <property type="match status" value="2"/>
</dbReference>
<feature type="region of interest" description="Disordered" evidence="5">
    <location>
        <begin position="1"/>
        <end position="55"/>
    </location>
</feature>
<dbReference type="GeneID" id="81361790"/>
<organism evidence="7 8">
    <name type="scientific">Penicillium argentinense</name>
    <dbReference type="NCBI Taxonomy" id="1131581"/>
    <lineage>
        <taxon>Eukaryota</taxon>
        <taxon>Fungi</taxon>
        <taxon>Dikarya</taxon>
        <taxon>Ascomycota</taxon>
        <taxon>Pezizomycotina</taxon>
        <taxon>Eurotiomycetes</taxon>
        <taxon>Eurotiomycetidae</taxon>
        <taxon>Eurotiales</taxon>
        <taxon>Aspergillaceae</taxon>
        <taxon>Penicillium</taxon>
    </lineage>
</organism>
<evidence type="ECO:0000256" key="1">
    <source>
        <dbReference type="ARBA" id="ARBA00004141"/>
    </source>
</evidence>
<dbReference type="InterPro" id="IPR050360">
    <property type="entry name" value="MFS_Sugar_Transporters"/>
</dbReference>
<name>A0A9W9EPI6_9EURO</name>
<evidence type="ECO:0000313" key="7">
    <source>
        <dbReference type="EMBL" id="KAJ5085549.1"/>
    </source>
</evidence>
<evidence type="ECO:0000256" key="2">
    <source>
        <dbReference type="ARBA" id="ARBA00022692"/>
    </source>
</evidence>
<proteinExistence type="predicted"/>
<feature type="transmembrane region" description="Helical" evidence="6">
    <location>
        <begin position="230"/>
        <end position="254"/>
    </location>
</feature>
<feature type="transmembrane region" description="Helical" evidence="6">
    <location>
        <begin position="430"/>
        <end position="448"/>
    </location>
</feature>
<dbReference type="OrthoDB" id="6612291at2759"/>